<dbReference type="PANTHER" id="PTHR21192">
    <property type="entry name" value="NUCLEAR PROTEIN E3-3"/>
    <property type="match status" value="1"/>
</dbReference>
<dbReference type="InterPro" id="IPR036748">
    <property type="entry name" value="MTH938-like_sf"/>
</dbReference>
<sequence length="122" mass="13785">MKFSEDYAIGTNVIRSFTDSSIDINNKSYNKSLIVGNHILIDDWEITHIGDMKPQHWQKLLQYKPEVILMGTGKILKFPHPSTYAPAIEMGIGVEFMDSVAVCRTYNVLVSEDRQVIAGIIL</sequence>
<dbReference type="PANTHER" id="PTHR21192:SF2">
    <property type="entry name" value="NADH DEHYDROGENASE [UBIQUINONE] 1 ALPHA SUBCOMPLEX ASSEMBLY FACTOR 3"/>
    <property type="match status" value="1"/>
</dbReference>
<organism evidence="1">
    <name type="scientific">hydrothermal vent metagenome</name>
    <dbReference type="NCBI Taxonomy" id="652676"/>
    <lineage>
        <taxon>unclassified sequences</taxon>
        <taxon>metagenomes</taxon>
        <taxon>ecological metagenomes</taxon>
    </lineage>
</organism>
<dbReference type="SUPFAM" id="SSF64076">
    <property type="entry name" value="MTH938-like"/>
    <property type="match status" value="1"/>
</dbReference>
<evidence type="ECO:0000313" key="1">
    <source>
        <dbReference type="EMBL" id="VAW57043.1"/>
    </source>
</evidence>
<dbReference type="InterPro" id="IPR007523">
    <property type="entry name" value="NDUFAF3/AAMDC"/>
</dbReference>
<dbReference type="Pfam" id="PF04430">
    <property type="entry name" value="DUF498"/>
    <property type="match status" value="1"/>
</dbReference>
<dbReference type="EMBL" id="UOFF01000320">
    <property type="protein sequence ID" value="VAW57043.1"/>
    <property type="molecule type" value="Genomic_DNA"/>
</dbReference>
<proteinExistence type="predicted"/>
<accession>A0A3B0WXM0</accession>
<dbReference type="CDD" id="cd05560">
    <property type="entry name" value="Xcc1710_like"/>
    <property type="match status" value="1"/>
</dbReference>
<protein>
    <submittedName>
        <fullName evidence="1">Uncharacterized protein</fullName>
    </submittedName>
</protein>
<reference evidence="1" key="1">
    <citation type="submission" date="2018-06" db="EMBL/GenBank/DDBJ databases">
        <authorList>
            <person name="Zhirakovskaya E."/>
        </authorList>
    </citation>
    <scope>NUCLEOTIDE SEQUENCE</scope>
</reference>
<gene>
    <name evidence="1" type="ORF">MNBD_GAMMA07-1874</name>
</gene>
<dbReference type="AlphaFoldDB" id="A0A3B0WXM0"/>
<dbReference type="Gene3D" id="3.40.1230.10">
    <property type="entry name" value="MTH938-like"/>
    <property type="match status" value="1"/>
</dbReference>
<name>A0A3B0WXM0_9ZZZZ</name>